<dbReference type="InterPro" id="IPR032675">
    <property type="entry name" value="LRR_dom_sf"/>
</dbReference>
<name>A0A507AKF1_9PEZI</name>
<proteinExistence type="predicted"/>
<evidence type="ECO:0000313" key="1">
    <source>
        <dbReference type="EMBL" id="TPX10072.1"/>
    </source>
</evidence>
<dbReference type="Gene3D" id="3.80.10.10">
    <property type="entry name" value="Ribonuclease Inhibitor"/>
    <property type="match status" value="1"/>
</dbReference>
<evidence type="ECO:0008006" key="3">
    <source>
        <dbReference type="Google" id="ProtNLM"/>
    </source>
</evidence>
<dbReference type="SUPFAM" id="SSF52047">
    <property type="entry name" value="RNI-like"/>
    <property type="match status" value="1"/>
</dbReference>
<comment type="caution">
    <text evidence="1">The sequence shown here is derived from an EMBL/GenBank/DDBJ whole genome shotgun (WGS) entry which is preliminary data.</text>
</comment>
<dbReference type="InParanoid" id="A0A507AKF1"/>
<dbReference type="GeneID" id="41968716"/>
<sequence length="464" mass="53297">MPPRLDGLPPEVVDNICRFLAEPCSSTDYTERMLALISLGATSQFIRARVLPHQYRHLKSFWEGCPGRFISLHLLARTFMEHRHYATFTRTIEIPITPPEPTPSVFQSLKSESVQLLGLQSSQSSLVAPGQWHQMTWKVQHRFLLAFLLQLAGTYAKKIDIEVPAYFSTCSTFVTDTGAMCDDGEPWYSCTSILPPLPSVEDLVLHQLFSVGNGHFMSMIGLPDAEFDRTMVQELRYQEMGDVDIHQFSKLKTLTLTHCSLSQEDLEDCFSLCPGLEHFYYYDSCSHSGMFEWQATPAYIIEALVPFQKKLKSLHINLDCTFSEHWNQVSLEDQAYSIRDLSQFQALEEITFDRRAIWGSDDNCFTNLFSSTPRLRKLTITHLISWEYEGMERLALDIRAGKHTCLRDIIIHEASTEEDPAMIMYVEDQREWLLKHLAADGVNFHILETTHLEEIVKAHSKMSR</sequence>
<accession>A0A507AKF1</accession>
<reference evidence="1 2" key="1">
    <citation type="submission" date="2019-06" db="EMBL/GenBank/DDBJ databases">
        <title>Draft genome sequence of the filamentous fungus Phialemoniopsis curvata isolated from diesel fuel.</title>
        <authorList>
            <person name="Varaljay V.A."/>
            <person name="Lyon W.J."/>
            <person name="Crouch A.L."/>
            <person name="Drake C.E."/>
            <person name="Hollomon J.M."/>
            <person name="Nadeau L.J."/>
            <person name="Nunn H.S."/>
            <person name="Stevenson B.S."/>
            <person name="Bojanowski C.L."/>
            <person name="Crookes-Goodson W.J."/>
        </authorList>
    </citation>
    <scope>NUCLEOTIDE SEQUENCE [LARGE SCALE GENOMIC DNA]</scope>
    <source>
        <strain evidence="1 2">D216</strain>
    </source>
</reference>
<protein>
    <recommendedName>
        <fullName evidence="3">F-box protein</fullName>
    </recommendedName>
</protein>
<dbReference type="AlphaFoldDB" id="A0A507AKF1"/>
<keyword evidence="2" id="KW-1185">Reference proteome</keyword>
<evidence type="ECO:0000313" key="2">
    <source>
        <dbReference type="Proteomes" id="UP000319257"/>
    </source>
</evidence>
<organism evidence="1 2">
    <name type="scientific">Thyridium curvatum</name>
    <dbReference type="NCBI Taxonomy" id="1093900"/>
    <lineage>
        <taxon>Eukaryota</taxon>
        <taxon>Fungi</taxon>
        <taxon>Dikarya</taxon>
        <taxon>Ascomycota</taxon>
        <taxon>Pezizomycotina</taxon>
        <taxon>Sordariomycetes</taxon>
        <taxon>Sordariomycetidae</taxon>
        <taxon>Thyridiales</taxon>
        <taxon>Thyridiaceae</taxon>
        <taxon>Thyridium</taxon>
    </lineage>
</organism>
<dbReference type="Proteomes" id="UP000319257">
    <property type="component" value="Unassembled WGS sequence"/>
</dbReference>
<dbReference type="EMBL" id="SKBQ01000005">
    <property type="protein sequence ID" value="TPX10072.1"/>
    <property type="molecule type" value="Genomic_DNA"/>
</dbReference>
<gene>
    <name evidence="1" type="ORF">E0L32_001269</name>
</gene>
<dbReference type="RefSeq" id="XP_030991783.1">
    <property type="nucleotide sequence ID" value="XM_031135329.1"/>
</dbReference>